<reference evidence="8 9" key="1">
    <citation type="submission" date="2019-07" db="EMBL/GenBank/DDBJ databases">
        <authorList>
            <person name="Duangmal K."/>
            <person name="Teo W.F.A."/>
        </authorList>
    </citation>
    <scope>NUCLEOTIDE SEQUENCE [LARGE SCALE GENOMIC DNA]</scope>
    <source>
        <strain evidence="8 9">TBRC 6029</strain>
    </source>
</reference>
<feature type="transmembrane region" description="Helical" evidence="6">
    <location>
        <begin position="70"/>
        <end position="92"/>
    </location>
</feature>
<dbReference type="GO" id="GO:0005886">
    <property type="term" value="C:plasma membrane"/>
    <property type="evidence" value="ECO:0007669"/>
    <property type="project" value="UniProtKB-SubCell"/>
</dbReference>
<evidence type="ECO:0000256" key="7">
    <source>
        <dbReference type="SAM" id="MobiDB-lite"/>
    </source>
</evidence>
<organism evidence="8 9">
    <name type="scientific">Amycolatopsis rhizosphaerae</name>
    <dbReference type="NCBI Taxonomy" id="2053003"/>
    <lineage>
        <taxon>Bacteria</taxon>
        <taxon>Bacillati</taxon>
        <taxon>Actinomycetota</taxon>
        <taxon>Actinomycetes</taxon>
        <taxon>Pseudonocardiales</taxon>
        <taxon>Pseudonocardiaceae</taxon>
        <taxon>Amycolatopsis</taxon>
    </lineage>
</organism>
<dbReference type="PANTHER" id="PTHR43701:SF2">
    <property type="entry name" value="MEMBRANE TRANSPORTER PROTEIN YJNA-RELATED"/>
    <property type="match status" value="1"/>
</dbReference>
<comment type="similarity">
    <text evidence="2 6">Belongs to the 4-toluene sulfonate uptake permease (TSUP) (TC 2.A.102) family.</text>
</comment>
<sequence length="302" mass="30279">MLSLTAAGILVGFLVGMSGVGGGALLTPLLVLVFGLPPTAAVSSDLLVAACMKLTGSVVHQRRGDVHWQIVGWLSLGGVPASLLGPVVIHYLGTAPVVQQVLNILLGVILLAVATVMVVALSKWDPRGQWGPRQVPVRRGPTLLLGAVTGVLVGFTSVGSGSAVAACLLLAYPALRMSAIVATDIVQALPIVVTAAIGHLLIGDFHLSVAWPLLLGSVPAVVAGSLLAGRVPARFLRGVLAVLLAATGTTLLTRDPALITSAAVVVAATALISSRRRAGQAAPDESTPSSAAASEGNGVTGG</sequence>
<protein>
    <recommendedName>
        <fullName evidence="6">Probable membrane transporter protein</fullName>
    </recommendedName>
</protein>
<dbReference type="PANTHER" id="PTHR43701">
    <property type="entry name" value="MEMBRANE TRANSPORTER PROTEIN MJ0441-RELATED"/>
    <property type="match status" value="1"/>
</dbReference>
<feature type="transmembrane region" description="Helical" evidence="6">
    <location>
        <begin position="235"/>
        <end position="252"/>
    </location>
</feature>
<evidence type="ECO:0000313" key="9">
    <source>
        <dbReference type="Proteomes" id="UP000320011"/>
    </source>
</evidence>
<keyword evidence="6" id="KW-1003">Cell membrane</keyword>
<name>A0A558D108_9PSEU</name>
<dbReference type="InterPro" id="IPR002781">
    <property type="entry name" value="TM_pro_TauE-like"/>
</dbReference>
<proteinExistence type="inferred from homology"/>
<dbReference type="EMBL" id="VJWX01000071">
    <property type="protein sequence ID" value="TVT54695.1"/>
    <property type="molecule type" value="Genomic_DNA"/>
</dbReference>
<dbReference type="Pfam" id="PF01925">
    <property type="entry name" value="TauE"/>
    <property type="match status" value="1"/>
</dbReference>
<comment type="subcellular location">
    <subcellularLocation>
        <location evidence="6">Cell membrane</location>
        <topology evidence="6">Multi-pass membrane protein</topology>
    </subcellularLocation>
    <subcellularLocation>
        <location evidence="1">Membrane</location>
        <topology evidence="1">Multi-pass membrane protein</topology>
    </subcellularLocation>
</comment>
<reference evidence="8 9" key="2">
    <citation type="submission" date="2019-08" db="EMBL/GenBank/DDBJ databases">
        <title>Amycolatopsis acidicola sp. nov., isolated from peat swamp forest soil.</title>
        <authorList>
            <person name="Srisuk N."/>
        </authorList>
    </citation>
    <scope>NUCLEOTIDE SEQUENCE [LARGE SCALE GENOMIC DNA]</scope>
    <source>
        <strain evidence="8 9">TBRC 6029</strain>
    </source>
</reference>
<dbReference type="InterPro" id="IPR051598">
    <property type="entry name" value="TSUP/Inactive_protease-like"/>
</dbReference>
<evidence type="ECO:0000256" key="4">
    <source>
        <dbReference type="ARBA" id="ARBA00022989"/>
    </source>
</evidence>
<feature type="transmembrane region" description="Helical" evidence="6">
    <location>
        <begin position="104"/>
        <end position="124"/>
    </location>
</feature>
<evidence type="ECO:0000256" key="6">
    <source>
        <dbReference type="RuleBase" id="RU363041"/>
    </source>
</evidence>
<evidence type="ECO:0000256" key="3">
    <source>
        <dbReference type="ARBA" id="ARBA00022692"/>
    </source>
</evidence>
<keyword evidence="9" id="KW-1185">Reference proteome</keyword>
<dbReference type="Proteomes" id="UP000320011">
    <property type="component" value="Unassembled WGS sequence"/>
</dbReference>
<feature type="transmembrane region" description="Helical" evidence="6">
    <location>
        <begin position="179"/>
        <end position="202"/>
    </location>
</feature>
<dbReference type="RefSeq" id="WP_144587113.1">
    <property type="nucleotide sequence ID" value="NZ_VJWX01000071.1"/>
</dbReference>
<comment type="caution">
    <text evidence="8">The sequence shown here is derived from an EMBL/GenBank/DDBJ whole genome shotgun (WGS) entry which is preliminary data.</text>
</comment>
<evidence type="ECO:0000313" key="8">
    <source>
        <dbReference type="EMBL" id="TVT54695.1"/>
    </source>
</evidence>
<keyword evidence="5 6" id="KW-0472">Membrane</keyword>
<keyword evidence="3 6" id="KW-0812">Transmembrane</keyword>
<dbReference type="OrthoDB" id="5189995at2"/>
<gene>
    <name evidence="8" type="ORF">FNH05_10270</name>
</gene>
<feature type="transmembrane region" description="Helical" evidence="6">
    <location>
        <begin position="208"/>
        <end position="228"/>
    </location>
</feature>
<feature type="transmembrane region" description="Helical" evidence="6">
    <location>
        <begin position="258"/>
        <end position="274"/>
    </location>
</feature>
<evidence type="ECO:0000256" key="1">
    <source>
        <dbReference type="ARBA" id="ARBA00004141"/>
    </source>
</evidence>
<evidence type="ECO:0000256" key="2">
    <source>
        <dbReference type="ARBA" id="ARBA00009142"/>
    </source>
</evidence>
<accession>A0A558D108</accession>
<dbReference type="AlphaFoldDB" id="A0A558D108"/>
<evidence type="ECO:0000256" key="5">
    <source>
        <dbReference type="ARBA" id="ARBA00023136"/>
    </source>
</evidence>
<feature type="region of interest" description="Disordered" evidence="7">
    <location>
        <begin position="278"/>
        <end position="302"/>
    </location>
</feature>
<feature type="transmembrane region" description="Helical" evidence="6">
    <location>
        <begin position="144"/>
        <end position="172"/>
    </location>
</feature>
<keyword evidence="4 6" id="KW-1133">Transmembrane helix</keyword>